<dbReference type="CDD" id="cd00130">
    <property type="entry name" value="PAS"/>
    <property type="match status" value="1"/>
</dbReference>
<gene>
    <name evidence="16" type="ORF">E6O51_02070</name>
</gene>
<comment type="caution">
    <text evidence="16">The sequence shown here is derived from an EMBL/GenBank/DDBJ whole genome shotgun (WGS) entry which is preliminary data.</text>
</comment>
<feature type="domain" description="HAMP" evidence="15">
    <location>
        <begin position="199"/>
        <end position="251"/>
    </location>
</feature>
<feature type="transmembrane region" description="Helical" evidence="12">
    <location>
        <begin position="179"/>
        <end position="198"/>
    </location>
</feature>
<feature type="domain" description="PAS" evidence="14">
    <location>
        <begin position="25"/>
        <end position="76"/>
    </location>
</feature>
<organism evidence="16 17">
    <name type="scientific">Pseudothauera rhizosphaerae</name>
    <dbReference type="NCBI Taxonomy" id="2565932"/>
    <lineage>
        <taxon>Bacteria</taxon>
        <taxon>Pseudomonadati</taxon>
        <taxon>Pseudomonadota</taxon>
        <taxon>Betaproteobacteria</taxon>
        <taxon>Rhodocyclales</taxon>
        <taxon>Zoogloeaceae</taxon>
        <taxon>Pseudothauera</taxon>
    </lineage>
</organism>
<evidence type="ECO:0000256" key="12">
    <source>
        <dbReference type="SAM" id="Phobius"/>
    </source>
</evidence>
<reference evidence="16 17" key="1">
    <citation type="submission" date="2019-04" db="EMBL/GenBank/DDBJ databases">
        <title>Azoarcus rhizosphaerae sp. nov. isolated from rhizosphere of Ficus religiosa.</title>
        <authorList>
            <person name="Lin S.-Y."/>
            <person name="Hameed A."/>
            <person name="Hsu Y.-H."/>
            <person name="Young C.-C."/>
        </authorList>
    </citation>
    <scope>NUCLEOTIDE SEQUENCE [LARGE SCALE GENOMIC DNA]</scope>
    <source>
        <strain evidence="16 17">CC-YHH848</strain>
    </source>
</reference>
<accession>A0A4S4AVS9</accession>
<dbReference type="GO" id="GO:0052131">
    <property type="term" value="P:positive aerotaxis"/>
    <property type="evidence" value="ECO:0007669"/>
    <property type="project" value="UniProtKB-ARBA"/>
</dbReference>
<dbReference type="EMBL" id="SSOD01000002">
    <property type="protein sequence ID" value="THF64134.1"/>
    <property type="molecule type" value="Genomic_DNA"/>
</dbReference>
<comment type="subcellular location">
    <subcellularLocation>
        <location evidence="1">Cell inner membrane</location>
        <topology evidence="1">Multi-pass membrane protein</topology>
    </subcellularLocation>
</comment>
<dbReference type="RefSeq" id="WP_136383325.1">
    <property type="nucleotide sequence ID" value="NZ_SSOD01000002.1"/>
</dbReference>
<evidence type="ECO:0000256" key="4">
    <source>
        <dbReference type="ARBA" id="ARBA00022500"/>
    </source>
</evidence>
<evidence type="ECO:0000313" key="17">
    <source>
        <dbReference type="Proteomes" id="UP000307956"/>
    </source>
</evidence>
<dbReference type="Pfam" id="PF08447">
    <property type="entry name" value="PAS_3"/>
    <property type="match status" value="1"/>
</dbReference>
<evidence type="ECO:0000256" key="6">
    <source>
        <dbReference type="ARBA" id="ARBA00022692"/>
    </source>
</evidence>
<evidence type="ECO:0000256" key="7">
    <source>
        <dbReference type="ARBA" id="ARBA00022989"/>
    </source>
</evidence>
<dbReference type="FunFam" id="3.30.450.20:FF:000046">
    <property type="entry name" value="Aerotaxis sensor receptor"/>
    <property type="match status" value="1"/>
</dbReference>
<evidence type="ECO:0000259" key="13">
    <source>
        <dbReference type="PROSITE" id="PS50111"/>
    </source>
</evidence>
<dbReference type="InterPro" id="IPR004089">
    <property type="entry name" value="MCPsignal_dom"/>
</dbReference>
<dbReference type="PRINTS" id="PR00260">
    <property type="entry name" value="CHEMTRNSDUCR"/>
</dbReference>
<dbReference type="Pfam" id="PF00015">
    <property type="entry name" value="MCPsignal"/>
    <property type="match status" value="1"/>
</dbReference>
<name>A0A4S4AVS9_9RHOO</name>
<dbReference type="Proteomes" id="UP000307956">
    <property type="component" value="Unassembled WGS sequence"/>
</dbReference>
<dbReference type="AlphaFoldDB" id="A0A4S4AVS9"/>
<dbReference type="PANTHER" id="PTHR32089:SF112">
    <property type="entry name" value="LYSOZYME-LIKE PROTEIN-RELATED"/>
    <property type="match status" value="1"/>
</dbReference>
<dbReference type="SUPFAM" id="SSF58104">
    <property type="entry name" value="Methyl-accepting chemotaxis protein (MCP) signaling domain"/>
    <property type="match status" value="1"/>
</dbReference>
<evidence type="ECO:0000256" key="11">
    <source>
        <dbReference type="PROSITE-ProRule" id="PRU00284"/>
    </source>
</evidence>
<protein>
    <submittedName>
        <fullName evidence="16">Methyl-accepting chemotaxis protein</fullName>
    </submittedName>
</protein>
<dbReference type="GO" id="GO:0004888">
    <property type="term" value="F:transmembrane signaling receptor activity"/>
    <property type="evidence" value="ECO:0007669"/>
    <property type="project" value="InterPro"/>
</dbReference>
<keyword evidence="5" id="KW-0997">Cell inner membrane</keyword>
<dbReference type="GO" id="GO:0007165">
    <property type="term" value="P:signal transduction"/>
    <property type="evidence" value="ECO:0007669"/>
    <property type="project" value="UniProtKB-KW"/>
</dbReference>
<dbReference type="Gene3D" id="3.30.450.20">
    <property type="entry name" value="PAS domain"/>
    <property type="match status" value="1"/>
</dbReference>
<evidence type="ECO:0000256" key="5">
    <source>
        <dbReference type="ARBA" id="ARBA00022519"/>
    </source>
</evidence>
<evidence type="ECO:0000256" key="9">
    <source>
        <dbReference type="ARBA" id="ARBA00023224"/>
    </source>
</evidence>
<dbReference type="PROSITE" id="PS50112">
    <property type="entry name" value="PAS"/>
    <property type="match status" value="1"/>
</dbReference>
<dbReference type="Gene3D" id="1.10.287.950">
    <property type="entry name" value="Methyl-accepting chemotaxis protein"/>
    <property type="match status" value="1"/>
</dbReference>
<dbReference type="CDD" id="cd11386">
    <property type="entry name" value="MCP_signal"/>
    <property type="match status" value="1"/>
</dbReference>
<dbReference type="InterPro" id="IPR000014">
    <property type="entry name" value="PAS"/>
</dbReference>
<dbReference type="InterPro" id="IPR003660">
    <property type="entry name" value="HAMP_dom"/>
</dbReference>
<proteinExistence type="inferred from homology"/>
<dbReference type="FunFam" id="1.10.287.950:FF:000001">
    <property type="entry name" value="Methyl-accepting chemotaxis sensory transducer"/>
    <property type="match status" value="1"/>
</dbReference>
<dbReference type="InterPro" id="IPR004090">
    <property type="entry name" value="Chemotax_Me-accpt_rcpt"/>
</dbReference>
<feature type="domain" description="Methyl-accepting transducer" evidence="13">
    <location>
        <begin position="256"/>
        <end position="492"/>
    </location>
</feature>
<evidence type="ECO:0000256" key="1">
    <source>
        <dbReference type="ARBA" id="ARBA00004429"/>
    </source>
</evidence>
<dbReference type="NCBIfam" id="TIGR00229">
    <property type="entry name" value="sensory_box"/>
    <property type="match status" value="1"/>
</dbReference>
<keyword evidence="9 11" id="KW-0807">Transducer</keyword>
<comment type="similarity">
    <text evidence="10">Belongs to the methyl-accepting chemotaxis (MCP) protein family.</text>
</comment>
<evidence type="ECO:0000256" key="10">
    <source>
        <dbReference type="ARBA" id="ARBA00029447"/>
    </source>
</evidence>
<sequence length="530" mass="55714">MKINQPVTSTEVPFPSGTYLVSRTDLKGVITEANDAFVDIAGFSRAELIGASHNVVRHPDMPPQAFEDLWRTVKAGRPWRGLVKNRCKNGDFYWVDATVVPVTHQGRTTGFMSVRTKPTRDKVAAADQLYARLRAGGKLPGSGGPALGTWARLALALGIPAAACAAAAVYAAGSTAGGVLGGVAAGLAFAALPAALVLRRFTAGLARANQYFDRMAEGIMTDDIPLDGRDEVGAMFCRLAITQTRIKEMLDRISATARRIEHNTGALRHDVHRVAEQSETQLENLQAVAAATEELSQSVNEVAEHAADTAGSAADARERVQASNQGIGQSIAATAQVIDTVQNSSATINELDAAIGRIGDITRSIREIADQTNLLALNAAIEAARAGEQGRGFAVVADEVRKLAERTTGSTGDIAAMVEEIQAINRRAVGVMGGAVSEVESGVAMMRDNIGGLDGISAASADVAERAGQIAAAALQQAQTCSDTANNVERIAALSERNSHDARDALARTEELQAMTAQLKALAAEFELTR</sequence>
<evidence type="ECO:0000256" key="2">
    <source>
        <dbReference type="ARBA" id="ARBA00022475"/>
    </source>
</evidence>
<dbReference type="InterPro" id="IPR035965">
    <property type="entry name" value="PAS-like_dom_sf"/>
</dbReference>
<dbReference type="InterPro" id="IPR013655">
    <property type="entry name" value="PAS_fold_3"/>
</dbReference>
<keyword evidence="7 12" id="KW-1133">Transmembrane helix</keyword>
<dbReference type="GO" id="GO:0005886">
    <property type="term" value="C:plasma membrane"/>
    <property type="evidence" value="ECO:0007669"/>
    <property type="project" value="UniProtKB-SubCell"/>
</dbReference>
<keyword evidence="3" id="KW-0488">Methylation</keyword>
<evidence type="ECO:0000256" key="8">
    <source>
        <dbReference type="ARBA" id="ARBA00023136"/>
    </source>
</evidence>
<dbReference type="OrthoDB" id="9806477at2"/>
<dbReference type="SUPFAM" id="SSF55785">
    <property type="entry name" value="PYP-like sensor domain (PAS domain)"/>
    <property type="match status" value="1"/>
</dbReference>
<keyword evidence="4" id="KW-0145">Chemotaxis</keyword>
<keyword evidence="6 12" id="KW-0812">Transmembrane</keyword>
<keyword evidence="2" id="KW-1003">Cell membrane</keyword>
<dbReference type="PANTHER" id="PTHR32089">
    <property type="entry name" value="METHYL-ACCEPTING CHEMOTAXIS PROTEIN MCPB"/>
    <property type="match status" value="1"/>
</dbReference>
<evidence type="ECO:0000259" key="14">
    <source>
        <dbReference type="PROSITE" id="PS50112"/>
    </source>
</evidence>
<feature type="transmembrane region" description="Helical" evidence="12">
    <location>
        <begin position="153"/>
        <end position="173"/>
    </location>
</feature>
<keyword evidence="8 12" id="KW-0472">Membrane</keyword>
<evidence type="ECO:0000259" key="15">
    <source>
        <dbReference type="PROSITE" id="PS50885"/>
    </source>
</evidence>
<keyword evidence="17" id="KW-1185">Reference proteome</keyword>
<evidence type="ECO:0000256" key="3">
    <source>
        <dbReference type="ARBA" id="ARBA00022481"/>
    </source>
</evidence>
<dbReference type="PROSITE" id="PS50885">
    <property type="entry name" value="HAMP"/>
    <property type="match status" value="1"/>
</dbReference>
<dbReference type="SMART" id="SM00283">
    <property type="entry name" value="MA"/>
    <property type="match status" value="1"/>
</dbReference>
<dbReference type="PROSITE" id="PS50111">
    <property type="entry name" value="CHEMOTAXIS_TRANSDUC_2"/>
    <property type="match status" value="1"/>
</dbReference>
<evidence type="ECO:0000313" key="16">
    <source>
        <dbReference type="EMBL" id="THF64134.1"/>
    </source>
</evidence>